<sequence length="109" mass="11911">MGGGNDSLFPSALGSRHSLSQLDFFFSPLAVGGRTPLYADGCSQSPSLDCPDEQMAWQQWILRASLASSQLTQATADPQREREREEKPKSKRDKVTESITAAIGIQQLN</sequence>
<organism evidence="2 3">
    <name type="scientific">Cirrhinus molitorella</name>
    <name type="common">mud carp</name>
    <dbReference type="NCBI Taxonomy" id="172907"/>
    <lineage>
        <taxon>Eukaryota</taxon>
        <taxon>Metazoa</taxon>
        <taxon>Chordata</taxon>
        <taxon>Craniata</taxon>
        <taxon>Vertebrata</taxon>
        <taxon>Euteleostomi</taxon>
        <taxon>Actinopterygii</taxon>
        <taxon>Neopterygii</taxon>
        <taxon>Teleostei</taxon>
        <taxon>Ostariophysi</taxon>
        <taxon>Cypriniformes</taxon>
        <taxon>Cyprinidae</taxon>
        <taxon>Labeoninae</taxon>
        <taxon>Labeonini</taxon>
        <taxon>Cirrhinus</taxon>
    </lineage>
</organism>
<comment type="caution">
    <text evidence="2">The sequence shown here is derived from an EMBL/GenBank/DDBJ whole genome shotgun (WGS) entry which is preliminary data.</text>
</comment>
<evidence type="ECO:0000256" key="1">
    <source>
        <dbReference type="SAM" id="MobiDB-lite"/>
    </source>
</evidence>
<gene>
    <name evidence="2" type="ORF">QQF64_011929</name>
</gene>
<name>A0ABR3LU35_9TELE</name>
<reference evidence="2 3" key="1">
    <citation type="submission" date="2023-09" db="EMBL/GenBank/DDBJ databases">
        <authorList>
            <person name="Wang M."/>
        </authorList>
    </citation>
    <scope>NUCLEOTIDE SEQUENCE [LARGE SCALE GENOMIC DNA]</scope>
    <source>
        <strain evidence="2">GT-2023</strain>
        <tissue evidence="2">Liver</tissue>
    </source>
</reference>
<evidence type="ECO:0000313" key="3">
    <source>
        <dbReference type="Proteomes" id="UP001558613"/>
    </source>
</evidence>
<feature type="region of interest" description="Disordered" evidence="1">
    <location>
        <begin position="71"/>
        <end position="98"/>
    </location>
</feature>
<dbReference type="EMBL" id="JAYMGO010000018">
    <property type="protein sequence ID" value="KAL1256384.1"/>
    <property type="molecule type" value="Genomic_DNA"/>
</dbReference>
<dbReference type="Proteomes" id="UP001558613">
    <property type="component" value="Unassembled WGS sequence"/>
</dbReference>
<evidence type="ECO:0000313" key="2">
    <source>
        <dbReference type="EMBL" id="KAL1256384.1"/>
    </source>
</evidence>
<protein>
    <submittedName>
        <fullName evidence="2">Uncharacterized protein</fullName>
    </submittedName>
</protein>
<feature type="compositionally biased region" description="Basic and acidic residues" evidence="1">
    <location>
        <begin position="78"/>
        <end position="96"/>
    </location>
</feature>
<proteinExistence type="predicted"/>
<accession>A0ABR3LU35</accession>
<keyword evidence="3" id="KW-1185">Reference proteome</keyword>